<proteinExistence type="predicted"/>
<comment type="caution">
    <text evidence="1">The sequence shown here is derived from an EMBL/GenBank/DDBJ whole genome shotgun (WGS) entry which is preliminary data.</text>
</comment>
<gene>
    <name evidence="1" type="ORF">GMD78_08335</name>
</gene>
<organism evidence="1 2">
    <name type="scientific">Ornithinibacillus caprae</name>
    <dbReference type="NCBI Taxonomy" id="2678566"/>
    <lineage>
        <taxon>Bacteria</taxon>
        <taxon>Bacillati</taxon>
        <taxon>Bacillota</taxon>
        <taxon>Bacilli</taxon>
        <taxon>Bacillales</taxon>
        <taxon>Bacillaceae</taxon>
        <taxon>Ornithinibacillus</taxon>
    </lineage>
</organism>
<protein>
    <submittedName>
        <fullName evidence="1">Uncharacterized protein</fullName>
    </submittedName>
</protein>
<accession>A0A6N8FI82</accession>
<dbReference type="RefSeq" id="WP_155668386.1">
    <property type="nucleotide sequence ID" value="NZ_WOCA01000005.1"/>
</dbReference>
<evidence type="ECO:0000313" key="2">
    <source>
        <dbReference type="Proteomes" id="UP000469125"/>
    </source>
</evidence>
<dbReference type="Proteomes" id="UP000469125">
    <property type="component" value="Unassembled WGS sequence"/>
</dbReference>
<dbReference type="EMBL" id="WOCA01000005">
    <property type="protein sequence ID" value="MUK88396.1"/>
    <property type="molecule type" value="Genomic_DNA"/>
</dbReference>
<evidence type="ECO:0000313" key="1">
    <source>
        <dbReference type="EMBL" id="MUK88396.1"/>
    </source>
</evidence>
<sequence>MNRRNFYRSLSNELLGCFYCYIQEKINKGVLINTMLFEKHLIEKEAKSRGISLIELRIIGYWFIQKEMNATEDENNRS</sequence>
<keyword evidence="2" id="KW-1185">Reference proteome</keyword>
<dbReference type="AlphaFoldDB" id="A0A6N8FI82"/>
<reference evidence="1 2" key="1">
    <citation type="submission" date="2019-11" db="EMBL/GenBank/DDBJ databases">
        <authorList>
            <person name="Li X."/>
        </authorList>
    </citation>
    <scope>NUCLEOTIDE SEQUENCE [LARGE SCALE GENOMIC DNA]</scope>
    <source>
        <strain evidence="1 2">L9</strain>
    </source>
</reference>
<name>A0A6N8FI82_9BACI</name>